<feature type="domain" description="CRAL-TRIO" evidence="1">
    <location>
        <begin position="82"/>
        <end position="248"/>
    </location>
</feature>
<dbReference type="GO" id="GO:1902936">
    <property type="term" value="F:phosphatidylinositol bisphosphate binding"/>
    <property type="evidence" value="ECO:0007669"/>
    <property type="project" value="TreeGrafter"/>
</dbReference>
<dbReference type="PROSITE" id="PS50191">
    <property type="entry name" value="CRAL_TRIO"/>
    <property type="match status" value="1"/>
</dbReference>
<dbReference type="Gene3D" id="1.20.5.1200">
    <property type="entry name" value="Alpha-tocopherol transfer"/>
    <property type="match status" value="1"/>
</dbReference>
<evidence type="ECO:0000313" key="2">
    <source>
        <dbReference type="EMBL" id="JAV73779.1"/>
    </source>
</evidence>
<dbReference type="CDD" id="cd00170">
    <property type="entry name" value="SEC14"/>
    <property type="match status" value="1"/>
</dbReference>
<name>A0A1Y1LJE9_PHOPY</name>
<dbReference type="KEGG" id="ppyr:116161966"/>
<sequence>MNMLRRRVSRAFRKKSCNVELECLKEWMENNPDLQCKIDDHWLLVFLSSCKYNVERTKAKIEMFYIVRYAMPEIFTHRDPRLPRVQQILNLGLFVPLVNPTAEANYDTVIVRMTFFDPEKIPIQLIMKVDLMIIDVLLTDAATQFKDIEFLIDLKDFSNNYHEQLSPNQLKRLLHYFEDSYPVKVRAVHFINPPPFAMPFLNLFTLFVSEKNRNKIRVYCENEEFDVTQIFPRDALPVELNGTNSSLEEMRAQWKAKVEDYRDWFLEGENQPTPDSVSLPKSDVVVTNPFSME</sequence>
<protein>
    <recommendedName>
        <fullName evidence="1">CRAL-TRIO domain-containing protein</fullName>
    </recommendedName>
</protein>
<dbReference type="Gene3D" id="1.10.8.20">
    <property type="entry name" value="N-terminal domain of phosphatidylinositol transfer protein sec14p"/>
    <property type="match status" value="1"/>
</dbReference>
<dbReference type="InterPro" id="IPR036273">
    <property type="entry name" value="CRAL/TRIO_N_dom_sf"/>
</dbReference>
<dbReference type="PANTHER" id="PTHR10174:SF224">
    <property type="entry name" value="RETINOL-BINDING PROTEIN PINTA"/>
    <property type="match status" value="1"/>
</dbReference>
<dbReference type="GO" id="GO:0016020">
    <property type="term" value="C:membrane"/>
    <property type="evidence" value="ECO:0007669"/>
    <property type="project" value="TreeGrafter"/>
</dbReference>
<dbReference type="InterPro" id="IPR001251">
    <property type="entry name" value="CRAL-TRIO_dom"/>
</dbReference>
<dbReference type="OrthoDB" id="6682367at2759"/>
<dbReference type="SMART" id="SM00516">
    <property type="entry name" value="SEC14"/>
    <property type="match status" value="1"/>
</dbReference>
<evidence type="ECO:0000259" key="1">
    <source>
        <dbReference type="PROSITE" id="PS50191"/>
    </source>
</evidence>
<dbReference type="AlphaFoldDB" id="A0A1Y1LJE9"/>
<dbReference type="EMBL" id="GEZM01054267">
    <property type="protein sequence ID" value="JAV73779.1"/>
    <property type="molecule type" value="Transcribed_RNA"/>
</dbReference>
<accession>A0A1Y1LJE9</accession>
<organism evidence="2">
    <name type="scientific">Photinus pyralis</name>
    <name type="common">Common eastern firefly</name>
    <name type="synonym">Lampyris pyralis</name>
    <dbReference type="NCBI Taxonomy" id="7054"/>
    <lineage>
        <taxon>Eukaryota</taxon>
        <taxon>Metazoa</taxon>
        <taxon>Ecdysozoa</taxon>
        <taxon>Arthropoda</taxon>
        <taxon>Hexapoda</taxon>
        <taxon>Insecta</taxon>
        <taxon>Pterygota</taxon>
        <taxon>Neoptera</taxon>
        <taxon>Endopterygota</taxon>
        <taxon>Coleoptera</taxon>
        <taxon>Polyphaga</taxon>
        <taxon>Elateriformia</taxon>
        <taxon>Elateroidea</taxon>
        <taxon>Lampyridae</taxon>
        <taxon>Lampyrinae</taxon>
        <taxon>Photinus</taxon>
    </lineage>
</organism>
<dbReference type="InterPro" id="IPR036865">
    <property type="entry name" value="CRAL-TRIO_dom_sf"/>
</dbReference>
<reference evidence="2" key="1">
    <citation type="journal article" date="2016" name="Sci. Rep.">
        <title>Molecular characterization of firefly nuptial gifts: a multi-omics approach sheds light on postcopulatory sexual selection.</title>
        <authorList>
            <person name="Al-Wathiqui N."/>
            <person name="Fallon T.R."/>
            <person name="South A."/>
            <person name="Weng J.K."/>
            <person name="Lewis S.M."/>
        </authorList>
    </citation>
    <scope>NUCLEOTIDE SEQUENCE</scope>
</reference>
<dbReference type="SUPFAM" id="SSF46938">
    <property type="entry name" value="CRAL/TRIO N-terminal domain"/>
    <property type="match status" value="1"/>
</dbReference>
<dbReference type="Gene3D" id="3.40.525.10">
    <property type="entry name" value="CRAL-TRIO lipid binding domain"/>
    <property type="match status" value="1"/>
</dbReference>
<dbReference type="Pfam" id="PF00650">
    <property type="entry name" value="CRAL_TRIO"/>
    <property type="match status" value="1"/>
</dbReference>
<dbReference type="GeneID" id="116161966"/>
<proteinExistence type="predicted"/>
<dbReference type="RefSeq" id="XP_031331334.1">
    <property type="nucleotide sequence ID" value="XM_031475474.1"/>
</dbReference>
<dbReference type="SUPFAM" id="SSF52087">
    <property type="entry name" value="CRAL/TRIO domain"/>
    <property type="match status" value="1"/>
</dbReference>
<dbReference type="PANTHER" id="PTHR10174">
    <property type="entry name" value="ALPHA-TOCOPHEROL TRANSFER PROTEIN-RELATED"/>
    <property type="match status" value="1"/>
</dbReference>